<gene>
    <name evidence="2" type="ORF">NDU88_003062</name>
</gene>
<dbReference type="Proteomes" id="UP001066276">
    <property type="component" value="Chromosome 2_1"/>
</dbReference>
<comment type="caution">
    <text evidence="2">The sequence shown here is derived from an EMBL/GenBank/DDBJ whole genome shotgun (WGS) entry which is preliminary data.</text>
</comment>
<reference evidence="2" key="1">
    <citation type="journal article" date="2022" name="bioRxiv">
        <title>Sequencing and chromosome-scale assembly of the giantPleurodeles waltlgenome.</title>
        <authorList>
            <person name="Brown T."/>
            <person name="Elewa A."/>
            <person name="Iarovenko S."/>
            <person name="Subramanian E."/>
            <person name="Araus A.J."/>
            <person name="Petzold A."/>
            <person name="Susuki M."/>
            <person name="Suzuki K.-i.T."/>
            <person name="Hayashi T."/>
            <person name="Toyoda A."/>
            <person name="Oliveira C."/>
            <person name="Osipova E."/>
            <person name="Leigh N.D."/>
            <person name="Simon A."/>
            <person name="Yun M.H."/>
        </authorList>
    </citation>
    <scope>NUCLEOTIDE SEQUENCE</scope>
    <source>
        <strain evidence="2">20211129_DDA</strain>
        <tissue evidence="2">Liver</tissue>
    </source>
</reference>
<proteinExistence type="predicted"/>
<name>A0AAV7VGW1_PLEWA</name>
<organism evidence="2 3">
    <name type="scientific">Pleurodeles waltl</name>
    <name type="common">Iberian ribbed newt</name>
    <dbReference type="NCBI Taxonomy" id="8319"/>
    <lineage>
        <taxon>Eukaryota</taxon>
        <taxon>Metazoa</taxon>
        <taxon>Chordata</taxon>
        <taxon>Craniata</taxon>
        <taxon>Vertebrata</taxon>
        <taxon>Euteleostomi</taxon>
        <taxon>Amphibia</taxon>
        <taxon>Batrachia</taxon>
        <taxon>Caudata</taxon>
        <taxon>Salamandroidea</taxon>
        <taxon>Salamandridae</taxon>
        <taxon>Pleurodelinae</taxon>
        <taxon>Pleurodeles</taxon>
    </lineage>
</organism>
<protein>
    <submittedName>
        <fullName evidence="2">Uncharacterized protein</fullName>
    </submittedName>
</protein>
<keyword evidence="3" id="KW-1185">Reference proteome</keyword>
<evidence type="ECO:0000313" key="2">
    <source>
        <dbReference type="EMBL" id="KAJ1199224.1"/>
    </source>
</evidence>
<feature type="region of interest" description="Disordered" evidence="1">
    <location>
        <begin position="30"/>
        <end position="124"/>
    </location>
</feature>
<feature type="compositionally biased region" description="Polar residues" evidence="1">
    <location>
        <begin position="85"/>
        <end position="98"/>
    </location>
</feature>
<dbReference type="EMBL" id="JANPWB010000003">
    <property type="protein sequence ID" value="KAJ1199224.1"/>
    <property type="molecule type" value="Genomic_DNA"/>
</dbReference>
<evidence type="ECO:0000256" key="1">
    <source>
        <dbReference type="SAM" id="MobiDB-lite"/>
    </source>
</evidence>
<dbReference type="AlphaFoldDB" id="A0AAV7VGW1"/>
<sequence>MAPKRVRAGKGKRGDPELSQLLKLALAKLGNSDSDSEGAASEVEDVEAGPSRPRRSHVAPRAAFPPVKRRTKGQAPGGQHPLPSLATTTSPEQPTIAASSLAAGVPAPEPISGGWGGMQFRDQD</sequence>
<evidence type="ECO:0000313" key="3">
    <source>
        <dbReference type="Proteomes" id="UP001066276"/>
    </source>
</evidence>
<accession>A0AAV7VGW1</accession>